<keyword evidence="4" id="KW-1185">Reference proteome</keyword>
<reference evidence="3 4" key="1">
    <citation type="journal article" date="2021" name="BMC Biol.">
        <title>Horizontally acquired antibacterial genes associated with adaptive radiation of ladybird beetles.</title>
        <authorList>
            <person name="Li H.S."/>
            <person name="Tang X.F."/>
            <person name="Huang Y.H."/>
            <person name="Xu Z.Y."/>
            <person name="Chen M.L."/>
            <person name="Du X.Y."/>
            <person name="Qiu B.Y."/>
            <person name="Chen P.T."/>
            <person name="Zhang W."/>
            <person name="Slipinski A."/>
            <person name="Escalona H.E."/>
            <person name="Waterhouse R.M."/>
            <person name="Zwick A."/>
            <person name="Pang H."/>
        </authorList>
    </citation>
    <scope>NUCLEOTIDE SEQUENCE [LARGE SCALE GENOMIC DNA]</scope>
    <source>
        <strain evidence="3">SYSU2018</strain>
    </source>
</reference>
<proteinExistence type="predicted"/>
<evidence type="ECO:0000313" key="4">
    <source>
        <dbReference type="Proteomes" id="UP001516400"/>
    </source>
</evidence>
<name>A0ABD2NNA7_9CUCU</name>
<accession>A0ABD2NNA7</accession>
<gene>
    <name evidence="3" type="ORF">HHI36_017703</name>
</gene>
<keyword evidence="1" id="KW-0175">Coiled coil</keyword>
<feature type="coiled-coil region" evidence="1">
    <location>
        <begin position="71"/>
        <end position="117"/>
    </location>
</feature>
<comment type="caution">
    <text evidence="3">The sequence shown here is derived from an EMBL/GenBank/DDBJ whole genome shotgun (WGS) entry which is preliminary data.</text>
</comment>
<dbReference type="AlphaFoldDB" id="A0ABD2NNA7"/>
<evidence type="ECO:0000256" key="2">
    <source>
        <dbReference type="SAM" id="MobiDB-lite"/>
    </source>
</evidence>
<evidence type="ECO:0000313" key="3">
    <source>
        <dbReference type="EMBL" id="KAL3280203.1"/>
    </source>
</evidence>
<organism evidence="3 4">
    <name type="scientific">Cryptolaemus montrouzieri</name>
    <dbReference type="NCBI Taxonomy" id="559131"/>
    <lineage>
        <taxon>Eukaryota</taxon>
        <taxon>Metazoa</taxon>
        <taxon>Ecdysozoa</taxon>
        <taxon>Arthropoda</taxon>
        <taxon>Hexapoda</taxon>
        <taxon>Insecta</taxon>
        <taxon>Pterygota</taxon>
        <taxon>Neoptera</taxon>
        <taxon>Endopterygota</taxon>
        <taxon>Coleoptera</taxon>
        <taxon>Polyphaga</taxon>
        <taxon>Cucujiformia</taxon>
        <taxon>Coccinelloidea</taxon>
        <taxon>Coccinellidae</taxon>
        <taxon>Scymninae</taxon>
        <taxon>Scymnini</taxon>
        <taxon>Cryptolaemus</taxon>
    </lineage>
</organism>
<dbReference type="EMBL" id="JABFTP020000124">
    <property type="protein sequence ID" value="KAL3280203.1"/>
    <property type="molecule type" value="Genomic_DNA"/>
</dbReference>
<feature type="region of interest" description="Disordered" evidence="2">
    <location>
        <begin position="29"/>
        <end position="67"/>
    </location>
</feature>
<sequence length="208" mass="24591">MRGAECGSDHHLLVAKIYLPYAATPERKIHQDEQDVHRQQLKSWNIDSSQNDSTRRKSHSNAKTHNPPWWIENLEEQIQEKKIAYHRWLSTITQDNRKNYQKERRDTAEAIKRSQNEYWDKTCEEMNNSVGNTRANKAWKIVKGLRKNNSDSGNISLIGMNDWVKHYNGLPTEDRPQFQQEQNFRSTEKTQEIENISSMEVKEAVKQR</sequence>
<feature type="compositionally biased region" description="Polar residues" evidence="2">
    <location>
        <begin position="41"/>
        <end position="52"/>
    </location>
</feature>
<evidence type="ECO:0000256" key="1">
    <source>
        <dbReference type="SAM" id="Coils"/>
    </source>
</evidence>
<feature type="compositionally biased region" description="Basic and acidic residues" evidence="2">
    <location>
        <begin position="29"/>
        <end position="38"/>
    </location>
</feature>
<protein>
    <submittedName>
        <fullName evidence="3">Uncharacterized protein</fullName>
    </submittedName>
</protein>
<dbReference type="Proteomes" id="UP001516400">
    <property type="component" value="Unassembled WGS sequence"/>
</dbReference>
<feature type="region of interest" description="Disordered" evidence="2">
    <location>
        <begin position="170"/>
        <end position="191"/>
    </location>
</feature>